<evidence type="ECO:0000313" key="5">
    <source>
        <dbReference type="Proteomes" id="UP000671399"/>
    </source>
</evidence>
<evidence type="ECO:0000259" key="3">
    <source>
        <dbReference type="PROSITE" id="PS50893"/>
    </source>
</evidence>
<evidence type="ECO:0000256" key="1">
    <source>
        <dbReference type="ARBA" id="ARBA00022741"/>
    </source>
</evidence>
<dbReference type="Pfam" id="PF00005">
    <property type="entry name" value="ABC_tran"/>
    <property type="match status" value="1"/>
</dbReference>
<evidence type="ECO:0000313" key="4">
    <source>
        <dbReference type="EMBL" id="MBO4161484.1"/>
    </source>
</evidence>
<reference evidence="4 5" key="1">
    <citation type="submission" date="2021-03" db="EMBL/GenBank/DDBJ databases">
        <authorList>
            <person name="Lee D.-H."/>
        </authorList>
    </citation>
    <scope>NUCLEOTIDE SEQUENCE [LARGE SCALE GENOMIC DNA]</scope>
    <source>
        <strain evidence="4 5">MMS20-R2-23</strain>
    </source>
</reference>
<feature type="domain" description="ABC transporter" evidence="3">
    <location>
        <begin position="11"/>
        <end position="241"/>
    </location>
</feature>
<dbReference type="PANTHER" id="PTHR43582">
    <property type="entry name" value="LINEARMYCIN RESISTANCE ATP-BINDING PROTEIN LNRL"/>
    <property type="match status" value="1"/>
</dbReference>
<dbReference type="EMBL" id="JAGFWR010000004">
    <property type="protein sequence ID" value="MBO4161484.1"/>
    <property type="molecule type" value="Genomic_DNA"/>
</dbReference>
<dbReference type="SMART" id="SM00382">
    <property type="entry name" value="AAA"/>
    <property type="match status" value="1"/>
</dbReference>
<keyword evidence="5" id="KW-1185">Reference proteome</keyword>
<gene>
    <name evidence="4" type="ORF">JQN83_11770</name>
</gene>
<keyword evidence="1" id="KW-0547">Nucleotide-binding</keyword>
<dbReference type="PANTHER" id="PTHR43582:SF2">
    <property type="entry name" value="LINEARMYCIN RESISTANCE ATP-BINDING PROTEIN LNRL"/>
    <property type="match status" value="1"/>
</dbReference>
<organism evidence="4 5">
    <name type="scientific">Micromonospora antibiotica</name>
    <dbReference type="NCBI Taxonomy" id="2807623"/>
    <lineage>
        <taxon>Bacteria</taxon>
        <taxon>Bacillati</taxon>
        <taxon>Actinomycetota</taxon>
        <taxon>Actinomycetes</taxon>
        <taxon>Micromonosporales</taxon>
        <taxon>Micromonosporaceae</taxon>
        <taxon>Micromonospora</taxon>
    </lineage>
</organism>
<dbReference type="GO" id="GO:0005524">
    <property type="term" value="F:ATP binding"/>
    <property type="evidence" value="ECO:0007669"/>
    <property type="project" value="UniProtKB-KW"/>
</dbReference>
<accession>A0ABS3V797</accession>
<dbReference type="InterPro" id="IPR027417">
    <property type="entry name" value="P-loop_NTPase"/>
</dbReference>
<keyword evidence="2 4" id="KW-0067">ATP-binding</keyword>
<dbReference type="RefSeq" id="WP_208567128.1">
    <property type="nucleotide sequence ID" value="NZ_JAGFWR010000004.1"/>
</dbReference>
<evidence type="ECO:0000256" key="2">
    <source>
        <dbReference type="ARBA" id="ARBA00022840"/>
    </source>
</evidence>
<dbReference type="PROSITE" id="PS50893">
    <property type="entry name" value="ABC_TRANSPORTER_2"/>
    <property type="match status" value="1"/>
</dbReference>
<dbReference type="InterPro" id="IPR003593">
    <property type="entry name" value="AAA+_ATPase"/>
</dbReference>
<dbReference type="SUPFAM" id="SSF52540">
    <property type="entry name" value="P-loop containing nucleoside triphosphate hydrolases"/>
    <property type="match status" value="1"/>
</dbReference>
<dbReference type="Proteomes" id="UP000671399">
    <property type="component" value="Unassembled WGS sequence"/>
</dbReference>
<proteinExistence type="predicted"/>
<sequence>MAERVEPSTAVSVSGLFKRYGPRTAVAGIDLDVGVGEAFALLGPNGAGKTTTVNVCTTRSLPSGGRVRVAGWDVASQGVRVRRDIGVVTQHNTLDRSCSVEQNLYLHCRLFGMGHRSARTRTVELLETFRLASRARVDPTRLSGGMVQRLQIARAIAHRPRVLFLDEPTTGLDPQSRLSLWEQIDLLRREGTSVLLTTHHMEEAERLCDRVAIMDHGRVLVCGTPDALKRECGVDTVVALTLADPSAVPAARLSALAHVRSVDTVEGGYRIGTTAGQAHVAQIVTAALDGTILHLSVTEPTLETVFITLTGRELRD</sequence>
<protein>
    <submittedName>
        <fullName evidence="4">ABC transporter ATP-binding protein</fullName>
    </submittedName>
</protein>
<comment type="caution">
    <text evidence="4">The sequence shown here is derived from an EMBL/GenBank/DDBJ whole genome shotgun (WGS) entry which is preliminary data.</text>
</comment>
<dbReference type="InterPro" id="IPR003439">
    <property type="entry name" value="ABC_transporter-like_ATP-bd"/>
</dbReference>
<name>A0ABS3V797_9ACTN</name>
<dbReference type="Gene3D" id="3.40.50.300">
    <property type="entry name" value="P-loop containing nucleotide triphosphate hydrolases"/>
    <property type="match status" value="1"/>
</dbReference>